<comment type="caution">
    <text evidence="1">The sequence shown here is derived from an EMBL/GenBank/DDBJ whole genome shotgun (WGS) entry which is preliminary data.</text>
</comment>
<dbReference type="AntiFam" id="ANF00227">
    <property type="entry name" value="Shadow ORF (opposite hmrR)"/>
</dbReference>
<evidence type="ECO:0000313" key="1">
    <source>
        <dbReference type="EMBL" id="NJB99217.1"/>
    </source>
</evidence>
<organism evidence="1 2">
    <name type="scientific">Sphingomonas trueperi</name>
    <dbReference type="NCBI Taxonomy" id="53317"/>
    <lineage>
        <taxon>Bacteria</taxon>
        <taxon>Pseudomonadati</taxon>
        <taxon>Pseudomonadota</taxon>
        <taxon>Alphaproteobacteria</taxon>
        <taxon>Sphingomonadales</taxon>
        <taxon>Sphingomonadaceae</taxon>
        <taxon>Sphingomonas</taxon>
    </lineage>
</organism>
<dbReference type="EMBL" id="JAATJB010000013">
    <property type="protein sequence ID" value="NJB99217.1"/>
    <property type="molecule type" value="Genomic_DNA"/>
</dbReference>
<accession>A0A7X5Y189</accession>
<reference evidence="1 2" key="1">
    <citation type="submission" date="2020-03" db="EMBL/GenBank/DDBJ databases">
        <title>Genomic Encyclopedia of Type Strains, Phase IV (KMG-IV): sequencing the most valuable type-strain genomes for metagenomic binning, comparative biology and taxonomic classification.</title>
        <authorList>
            <person name="Goeker M."/>
        </authorList>
    </citation>
    <scope>NUCLEOTIDE SEQUENCE [LARGE SCALE GENOMIC DNA]</scope>
    <source>
        <strain evidence="1 2">DSM 7225</strain>
    </source>
</reference>
<dbReference type="Proteomes" id="UP000531251">
    <property type="component" value="Unassembled WGS sequence"/>
</dbReference>
<dbReference type="AlphaFoldDB" id="A0A7X5Y189"/>
<keyword evidence="2" id="KW-1185">Reference proteome</keyword>
<name>A0A7X5Y189_9SPHN</name>
<proteinExistence type="predicted"/>
<sequence>MNDDVFEHALHALQIGDLRPHVLKVGGCYVASFGAWSVALFGQPQKLTDLFQGKAKFASSHNEAKAPFVRRAVGTMATRGARRLWQEANLFVVAHGLNIAARPFGKLSPLEAFYCCVTAHRISFLHL</sequence>
<evidence type="ECO:0000313" key="2">
    <source>
        <dbReference type="Proteomes" id="UP000531251"/>
    </source>
</evidence>
<protein>
    <submittedName>
        <fullName evidence="1">Uncharacterized protein</fullName>
    </submittedName>
</protein>
<gene>
    <name evidence="1" type="ORF">GGR89_003558</name>
</gene>